<dbReference type="Gene3D" id="3.90.215.10">
    <property type="entry name" value="Gamma Fibrinogen, chain A, domain 1"/>
    <property type="match status" value="2"/>
</dbReference>
<dbReference type="SUPFAM" id="SSF56496">
    <property type="entry name" value="Fibrinogen C-terminal domain-like"/>
    <property type="match status" value="1"/>
</dbReference>
<dbReference type="InterPro" id="IPR050373">
    <property type="entry name" value="Fibrinogen_C-term_domain"/>
</dbReference>
<name>A0ABY7F6R5_MYAAR</name>
<dbReference type="CDD" id="cd00087">
    <property type="entry name" value="FReD"/>
    <property type="match status" value="1"/>
</dbReference>
<keyword evidence="5" id="KW-1185">Reference proteome</keyword>
<feature type="region of interest" description="Disordered" evidence="2">
    <location>
        <begin position="1"/>
        <end position="23"/>
    </location>
</feature>
<dbReference type="InterPro" id="IPR002181">
    <property type="entry name" value="Fibrinogen_a/b/g_C_dom"/>
</dbReference>
<evidence type="ECO:0000259" key="3">
    <source>
        <dbReference type="PROSITE" id="PS51406"/>
    </source>
</evidence>
<gene>
    <name evidence="4" type="ORF">MAR_032479</name>
</gene>
<proteinExistence type="predicted"/>
<dbReference type="PROSITE" id="PS00514">
    <property type="entry name" value="FIBRINOGEN_C_1"/>
    <property type="match status" value="1"/>
</dbReference>
<evidence type="ECO:0000256" key="2">
    <source>
        <dbReference type="SAM" id="MobiDB-lite"/>
    </source>
</evidence>
<protein>
    <submittedName>
        <fullName evidence="4">FBCDA-like protein</fullName>
    </submittedName>
</protein>
<evidence type="ECO:0000313" key="4">
    <source>
        <dbReference type="EMBL" id="WAR17885.1"/>
    </source>
</evidence>
<feature type="compositionally biased region" description="Polar residues" evidence="2">
    <location>
        <begin position="7"/>
        <end position="16"/>
    </location>
</feature>
<dbReference type="InterPro" id="IPR014716">
    <property type="entry name" value="Fibrinogen_a/b/g_C_1"/>
</dbReference>
<dbReference type="PROSITE" id="PS51406">
    <property type="entry name" value="FIBRINOGEN_C_2"/>
    <property type="match status" value="1"/>
</dbReference>
<dbReference type="PANTHER" id="PTHR19143">
    <property type="entry name" value="FIBRINOGEN/TENASCIN/ANGIOPOEITIN"/>
    <property type="match status" value="1"/>
</dbReference>
<organism evidence="4 5">
    <name type="scientific">Mya arenaria</name>
    <name type="common">Soft-shell clam</name>
    <dbReference type="NCBI Taxonomy" id="6604"/>
    <lineage>
        <taxon>Eukaryota</taxon>
        <taxon>Metazoa</taxon>
        <taxon>Spiralia</taxon>
        <taxon>Lophotrochozoa</taxon>
        <taxon>Mollusca</taxon>
        <taxon>Bivalvia</taxon>
        <taxon>Autobranchia</taxon>
        <taxon>Heteroconchia</taxon>
        <taxon>Euheterodonta</taxon>
        <taxon>Imparidentia</taxon>
        <taxon>Neoheterodontei</taxon>
        <taxon>Myida</taxon>
        <taxon>Myoidea</taxon>
        <taxon>Myidae</taxon>
        <taxon>Mya</taxon>
    </lineage>
</organism>
<dbReference type="InterPro" id="IPR036056">
    <property type="entry name" value="Fibrinogen-like_C"/>
</dbReference>
<evidence type="ECO:0000256" key="1">
    <source>
        <dbReference type="ARBA" id="ARBA00023157"/>
    </source>
</evidence>
<dbReference type="SMART" id="SM00186">
    <property type="entry name" value="FBG"/>
    <property type="match status" value="1"/>
</dbReference>
<dbReference type="InterPro" id="IPR020837">
    <property type="entry name" value="Fibrinogen_CS"/>
</dbReference>
<dbReference type="EMBL" id="CP111021">
    <property type="protein sequence ID" value="WAR17885.1"/>
    <property type="molecule type" value="Genomic_DNA"/>
</dbReference>
<feature type="domain" description="Fibrinogen C-terminal" evidence="3">
    <location>
        <begin position="13"/>
        <end position="252"/>
    </location>
</feature>
<sequence>MGIDVPSSYNTPLSRQSEPKDCDDIKEIGQNETKTDVFRIRPDGTSSFFVRCDMEILGGGWTVIQRRVSGSDFFKDWKTYQEGFGNLDTNFWLGLEQIHYLSRQDRYELRVDMTDYEGTTKYASYNVFELGDLSSGYELTVDGYSGTAGDNLSSHNGQPFSTYDNDNDNTDNNCAVLYVGKQEKIVCADIPGWKLMCPIFRNISAWWYKTCHQSNLNGDYGNDDFGKGLNWLNFTTYYKSLISSEMKIRKVST</sequence>
<dbReference type="Proteomes" id="UP001164746">
    <property type="component" value="Chromosome 10"/>
</dbReference>
<keyword evidence="1" id="KW-1015">Disulfide bond</keyword>
<evidence type="ECO:0000313" key="5">
    <source>
        <dbReference type="Proteomes" id="UP001164746"/>
    </source>
</evidence>
<accession>A0ABY7F6R5</accession>
<dbReference type="Pfam" id="PF00147">
    <property type="entry name" value="Fibrinogen_C"/>
    <property type="match status" value="2"/>
</dbReference>
<reference evidence="4" key="1">
    <citation type="submission" date="2022-11" db="EMBL/GenBank/DDBJ databases">
        <title>Centuries of genome instability and evolution in soft-shell clam transmissible cancer (bioRxiv).</title>
        <authorList>
            <person name="Hart S.F.M."/>
            <person name="Yonemitsu M.A."/>
            <person name="Giersch R.M."/>
            <person name="Beal B.F."/>
            <person name="Arriagada G."/>
            <person name="Davis B.W."/>
            <person name="Ostrander E.A."/>
            <person name="Goff S.P."/>
            <person name="Metzger M.J."/>
        </authorList>
    </citation>
    <scope>NUCLEOTIDE SEQUENCE</scope>
    <source>
        <strain evidence="4">MELC-2E11</strain>
        <tissue evidence="4">Siphon/mantle</tissue>
    </source>
</reference>